<accession>A0A8R7PZH3</accession>
<sequence>MLYASVLANHNDSRALHLSWCFDLFSFCNDMKLSFYLYPLMLNCIVMKLTLYLYPLVLNYIVTSLESRTIKFLCWLLQLTDD</sequence>
<dbReference type="AlphaFoldDB" id="A0A8R7PZH3"/>
<dbReference type="Proteomes" id="UP000015106">
    <property type="component" value="Chromosome 3"/>
</dbReference>
<proteinExistence type="predicted"/>
<evidence type="ECO:0000313" key="2">
    <source>
        <dbReference type="EnsemblPlants" id="TuG1812G0300005135.01.T01.cds450742"/>
    </source>
</evidence>
<dbReference type="EnsemblPlants" id="TuG1812G0300005135.01.T01">
    <property type="protein sequence ID" value="TuG1812G0300005135.01.T01.cds450742"/>
    <property type="gene ID" value="TuG1812G0300005135.01"/>
</dbReference>
<reference evidence="3" key="1">
    <citation type="journal article" date="2013" name="Nature">
        <title>Draft genome of the wheat A-genome progenitor Triticum urartu.</title>
        <authorList>
            <person name="Ling H.Q."/>
            <person name="Zhao S."/>
            <person name="Liu D."/>
            <person name="Wang J."/>
            <person name="Sun H."/>
            <person name="Zhang C."/>
            <person name="Fan H."/>
            <person name="Li D."/>
            <person name="Dong L."/>
            <person name="Tao Y."/>
            <person name="Gao C."/>
            <person name="Wu H."/>
            <person name="Li Y."/>
            <person name="Cui Y."/>
            <person name="Guo X."/>
            <person name="Zheng S."/>
            <person name="Wang B."/>
            <person name="Yu K."/>
            <person name="Liang Q."/>
            <person name="Yang W."/>
            <person name="Lou X."/>
            <person name="Chen J."/>
            <person name="Feng M."/>
            <person name="Jian J."/>
            <person name="Zhang X."/>
            <person name="Luo G."/>
            <person name="Jiang Y."/>
            <person name="Liu J."/>
            <person name="Wang Z."/>
            <person name="Sha Y."/>
            <person name="Zhang B."/>
            <person name="Wu H."/>
            <person name="Tang D."/>
            <person name="Shen Q."/>
            <person name="Xue P."/>
            <person name="Zou S."/>
            <person name="Wang X."/>
            <person name="Liu X."/>
            <person name="Wang F."/>
            <person name="Yang Y."/>
            <person name="An X."/>
            <person name="Dong Z."/>
            <person name="Zhang K."/>
            <person name="Zhang X."/>
            <person name="Luo M.C."/>
            <person name="Dvorak J."/>
            <person name="Tong Y."/>
            <person name="Wang J."/>
            <person name="Yang H."/>
            <person name="Li Z."/>
            <person name="Wang D."/>
            <person name="Zhang A."/>
            <person name="Wang J."/>
        </authorList>
    </citation>
    <scope>NUCLEOTIDE SEQUENCE</scope>
    <source>
        <strain evidence="3">cv. G1812</strain>
    </source>
</reference>
<organism evidence="2 3">
    <name type="scientific">Triticum urartu</name>
    <name type="common">Red wild einkorn</name>
    <name type="synonym">Crithodium urartu</name>
    <dbReference type="NCBI Taxonomy" id="4572"/>
    <lineage>
        <taxon>Eukaryota</taxon>
        <taxon>Viridiplantae</taxon>
        <taxon>Streptophyta</taxon>
        <taxon>Embryophyta</taxon>
        <taxon>Tracheophyta</taxon>
        <taxon>Spermatophyta</taxon>
        <taxon>Magnoliopsida</taxon>
        <taxon>Liliopsida</taxon>
        <taxon>Poales</taxon>
        <taxon>Poaceae</taxon>
        <taxon>BOP clade</taxon>
        <taxon>Pooideae</taxon>
        <taxon>Triticodae</taxon>
        <taxon>Triticeae</taxon>
        <taxon>Triticinae</taxon>
        <taxon>Triticum</taxon>
    </lineage>
</organism>
<keyword evidence="1" id="KW-1133">Transmembrane helix</keyword>
<keyword evidence="3" id="KW-1185">Reference proteome</keyword>
<protein>
    <submittedName>
        <fullName evidence="2">Uncharacterized protein</fullName>
    </submittedName>
</protein>
<reference evidence="2" key="2">
    <citation type="submission" date="2018-03" db="EMBL/GenBank/DDBJ databases">
        <title>The Triticum urartu genome reveals the dynamic nature of wheat genome evolution.</title>
        <authorList>
            <person name="Ling H."/>
            <person name="Ma B."/>
            <person name="Shi X."/>
            <person name="Liu H."/>
            <person name="Dong L."/>
            <person name="Sun H."/>
            <person name="Cao Y."/>
            <person name="Gao Q."/>
            <person name="Zheng S."/>
            <person name="Li Y."/>
            <person name="Yu Y."/>
            <person name="Du H."/>
            <person name="Qi M."/>
            <person name="Li Y."/>
            <person name="Yu H."/>
            <person name="Cui Y."/>
            <person name="Wang N."/>
            <person name="Chen C."/>
            <person name="Wu H."/>
            <person name="Zhao Y."/>
            <person name="Zhang J."/>
            <person name="Li Y."/>
            <person name="Zhou W."/>
            <person name="Zhang B."/>
            <person name="Hu W."/>
            <person name="Eijk M."/>
            <person name="Tang J."/>
            <person name="Witsenboer H."/>
            <person name="Zhao S."/>
            <person name="Li Z."/>
            <person name="Zhang A."/>
            <person name="Wang D."/>
            <person name="Liang C."/>
        </authorList>
    </citation>
    <scope>NUCLEOTIDE SEQUENCE [LARGE SCALE GENOMIC DNA]</scope>
    <source>
        <strain evidence="2">cv. G1812</strain>
    </source>
</reference>
<dbReference type="Gramene" id="TuG1812G0300005135.01.T01">
    <property type="protein sequence ID" value="TuG1812G0300005135.01.T01.cds450742"/>
    <property type="gene ID" value="TuG1812G0300005135.01"/>
</dbReference>
<evidence type="ECO:0000313" key="3">
    <source>
        <dbReference type="Proteomes" id="UP000015106"/>
    </source>
</evidence>
<name>A0A8R7PZH3_TRIUA</name>
<feature type="transmembrane region" description="Helical" evidence="1">
    <location>
        <begin position="40"/>
        <end position="62"/>
    </location>
</feature>
<reference evidence="2" key="3">
    <citation type="submission" date="2022-06" db="UniProtKB">
        <authorList>
            <consortium name="EnsemblPlants"/>
        </authorList>
    </citation>
    <scope>IDENTIFICATION</scope>
</reference>
<keyword evidence="1" id="KW-0472">Membrane</keyword>
<keyword evidence="1" id="KW-0812">Transmembrane</keyword>
<evidence type="ECO:0000256" key="1">
    <source>
        <dbReference type="SAM" id="Phobius"/>
    </source>
</evidence>